<dbReference type="PRINTS" id="PR01039">
    <property type="entry name" value="TRNASYNTHTRP"/>
</dbReference>
<dbReference type="Pfam" id="PF00579">
    <property type="entry name" value="tRNA-synt_1b"/>
    <property type="match status" value="1"/>
</dbReference>
<dbReference type="Proteomes" id="UP000663828">
    <property type="component" value="Unassembled WGS sequence"/>
</dbReference>
<evidence type="ECO:0000256" key="5">
    <source>
        <dbReference type="ARBA" id="ARBA00022741"/>
    </source>
</evidence>
<dbReference type="Gene3D" id="3.40.50.620">
    <property type="entry name" value="HUPs"/>
    <property type="match status" value="1"/>
</dbReference>
<evidence type="ECO:0000256" key="4">
    <source>
        <dbReference type="ARBA" id="ARBA00022598"/>
    </source>
</evidence>
<dbReference type="InterPro" id="IPR002305">
    <property type="entry name" value="aa-tRNA-synth_Ic"/>
</dbReference>
<evidence type="ECO:0000256" key="7">
    <source>
        <dbReference type="ARBA" id="ARBA00022917"/>
    </source>
</evidence>
<proteinExistence type="inferred from homology"/>
<feature type="non-terminal residue" evidence="11">
    <location>
        <position position="207"/>
    </location>
</feature>
<dbReference type="GO" id="GO:0004830">
    <property type="term" value="F:tryptophan-tRNA ligase activity"/>
    <property type="evidence" value="ECO:0007669"/>
    <property type="project" value="UniProtKB-EC"/>
</dbReference>
<sequence length="207" mass="23527">IFGFTESDCIGKIAFPAIQAAPSVSSSFPFIFGEKLKQEFACLIPCAIDQDPYFRMTRDVAPRLNFPKPALMHSTFFPALQGAKSKMAASDTNSAIFLTDTPKQVKDKVNKHAFSGGKETVEEHRAKGGDCDVDVSYQYLRYFMEDDERLEQIRQDYSSGKLLTGELKKILIEVLQGLVAKHQERRKEVTLDVVRQFMTPRQLNFRY</sequence>
<comment type="similarity">
    <text evidence="1 10">Belongs to the class-I aminoacyl-tRNA synthetase family.</text>
</comment>
<evidence type="ECO:0000256" key="2">
    <source>
        <dbReference type="ARBA" id="ARBA00013161"/>
    </source>
</evidence>
<evidence type="ECO:0000313" key="12">
    <source>
        <dbReference type="Proteomes" id="UP000663828"/>
    </source>
</evidence>
<keyword evidence="12" id="KW-1185">Reference proteome</keyword>
<accession>A0A816EJW0</accession>
<dbReference type="PANTHER" id="PTHR10055:SF1">
    <property type="entry name" value="TRYPTOPHAN--TRNA LIGASE, CYTOPLASMIC"/>
    <property type="match status" value="1"/>
</dbReference>
<evidence type="ECO:0000256" key="8">
    <source>
        <dbReference type="ARBA" id="ARBA00023146"/>
    </source>
</evidence>
<evidence type="ECO:0000256" key="3">
    <source>
        <dbReference type="ARBA" id="ARBA00013782"/>
    </source>
</evidence>
<dbReference type="SUPFAM" id="SSF52374">
    <property type="entry name" value="Nucleotidylyl transferase"/>
    <property type="match status" value="1"/>
</dbReference>
<reference evidence="11" key="1">
    <citation type="submission" date="2021-02" db="EMBL/GenBank/DDBJ databases">
        <authorList>
            <person name="Nowell W R."/>
        </authorList>
    </citation>
    <scope>NUCLEOTIDE SEQUENCE</scope>
</reference>
<keyword evidence="7 10" id="KW-0648">Protein biosynthesis</keyword>
<keyword evidence="6 10" id="KW-0067">ATP-binding</keyword>
<evidence type="ECO:0000256" key="10">
    <source>
        <dbReference type="RuleBase" id="RU363036"/>
    </source>
</evidence>
<evidence type="ECO:0000256" key="6">
    <source>
        <dbReference type="ARBA" id="ARBA00022840"/>
    </source>
</evidence>
<protein>
    <recommendedName>
        <fullName evidence="3">Tryptophan--tRNA ligase, cytoplasmic</fullName>
        <ecNumber evidence="2">6.1.1.2</ecNumber>
    </recommendedName>
    <alternativeName>
        <fullName evidence="9">Tryptophanyl-tRNA synthetase</fullName>
    </alternativeName>
</protein>
<dbReference type="GO" id="GO:0005524">
    <property type="term" value="F:ATP binding"/>
    <property type="evidence" value="ECO:0007669"/>
    <property type="project" value="UniProtKB-KW"/>
</dbReference>
<organism evidence="11 12">
    <name type="scientific">Adineta ricciae</name>
    <name type="common">Rotifer</name>
    <dbReference type="NCBI Taxonomy" id="249248"/>
    <lineage>
        <taxon>Eukaryota</taxon>
        <taxon>Metazoa</taxon>
        <taxon>Spiralia</taxon>
        <taxon>Gnathifera</taxon>
        <taxon>Rotifera</taxon>
        <taxon>Eurotatoria</taxon>
        <taxon>Bdelloidea</taxon>
        <taxon>Adinetida</taxon>
        <taxon>Adinetidae</taxon>
        <taxon>Adineta</taxon>
    </lineage>
</organism>
<dbReference type="FunFam" id="3.40.50.620:FF:000654">
    <property type="entry name" value="Protein CBR-WARS-1"/>
    <property type="match status" value="1"/>
</dbReference>
<keyword evidence="8 10" id="KW-0030">Aminoacyl-tRNA synthetase</keyword>
<gene>
    <name evidence="11" type="ORF">XAT740_LOCUS54604</name>
</gene>
<dbReference type="NCBIfam" id="TIGR00233">
    <property type="entry name" value="trpS"/>
    <property type="match status" value="1"/>
</dbReference>
<dbReference type="Gene3D" id="1.10.240.10">
    <property type="entry name" value="Tyrosyl-Transfer RNA Synthetase"/>
    <property type="match status" value="1"/>
</dbReference>
<dbReference type="GO" id="GO:0005737">
    <property type="term" value="C:cytoplasm"/>
    <property type="evidence" value="ECO:0007669"/>
    <property type="project" value="TreeGrafter"/>
</dbReference>
<dbReference type="AlphaFoldDB" id="A0A816EJW0"/>
<comment type="caution">
    <text evidence="11">The sequence shown here is derived from an EMBL/GenBank/DDBJ whole genome shotgun (WGS) entry which is preliminary data.</text>
</comment>
<dbReference type="EMBL" id="CAJNOR010009866">
    <property type="protein sequence ID" value="CAF1648930.1"/>
    <property type="molecule type" value="Genomic_DNA"/>
</dbReference>
<name>A0A816EJW0_ADIRI</name>
<dbReference type="InterPro" id="IPR002306">
    <property type="entry name" value="Trp-tRNA-ligase"/>
</dbReference>
<dbReference type="FunFam" id="1.10.240.10:FF:000003">
    <property type="entry name" value="Tryptophan--tRNA ligase, cytoplasmic"/>
    <property type="match status" value="1"/>
</dbReference>
<evidence type="ECO:0000313" key="11">
    <source>
        <dbReference type="EMBL" id="CAF1648930.1"/>
    </source>
</evidence>
<dbReference type="InterPro" id="IPR014729">
    <property type="entry name" value="Rossmann-like_a/b/a_fold"/>
</dbReference>
<dbReference type="PANTHER" id="PTHR10055">
    <property type="entry name" value="TRYPTOPHANYL-TRNA SYNTHETASE"/>
    <property type="match status" value="1"/>
</dbReference>
<dbReference type="EC" id="6.1.1.2" evidence="2"/>
<evidence type="ECO:0000256" key="1">
    <source>
        <dbReference type="ARBA" id="ARBA00005594"/>
    </source>
</evidence>
<dbReference type="GO" id="GO:0006436">
    <property type="term" value="P:tryptophanyl-tRNA aminoacylation"/>
    <property type="evidence" value="ECO:0007669"/>
    <property type="project" value="InterPro"/>
</dbReference>
<keyword evidence="4 10" id="KW-0436">Ligase</keyword>
<keyword evidence="5 10" id="KW-0547">Nucleotide-binding</keyword>
<evidence type="ECO:0000256" key="9">
    <source>
        <dbReference type="ARBA" id="ARBA00030268"/>
    </source>
</evidence>